<dbReference type="VEuPathDB" id="TrichDB:TVAG_108210"/>
<evidence type="ECO:0000256" key="1">
    <source>
        <dbReference type="SAM" id="MobiDB-lite"/>
    </source>
</evidence>
<dbReference type="AlphaFoldDB" id="A2EQE5"/>
<reference evidence="2" key="1">
    <citation type="submission" date="2006-10" db="EMBL/GenBank/DDBJ databases">
        <authorList>
            <person name="Amadeo P."/>
            <person name="Zhao Q."/>
            <person name="Wortman J."/>
            <person name="Fraser-Liggett C."/>
            <person name="Carlton J."/>
        </authorList>
    </citation>
    <scope>NUCLEOTIDE SEQUENCE</scope>
    <source>
        <strain evidence="2">G3</strain>
    </source>
</reference>
<dbReference type="InParanoid" id="A2EQE5"/>
<evidence type="ECO:0000313" key="3">
    <source>
        <dbReference type="Proteomes" id="UP000001542"/>
    </source>
</evidence>
<keyword evidence="3" id="KW-1185">Reference proteome</keyword>
<gene>
    <name evidence="2" type="ORF">TVAG_108210</name>
</gene>
<dbReference type="KEGG" id="tva:4762953"/>
<proteinExistence type="predicted"/>
<dbReference type="RefSeq" id="XP_001317310.1">
    <property type="nucleotide sequence ID" value="XM_001317275.1"/>
</dbReference>
<evidence type="ECO:0008006" key="4">
    <source>
        <dbReference type="Google" id="ProtNLM"/>
    </source>
</evidence>
<protein>
    <recommendedName>
        <fullName evidence="4">FERM domain-containing protein</fullName>
    </recommendedName>
</protein>
<dbReference type="VEuPathDB" id="TrichDB:TVAGG3_0214660"/>
<dbReference type="EMBL" id="DS113457">
    <property type="protein sequence ID" value="EAY05087.1"/>
    <property type="molecule type" value="Genomic_DNA"/>
</dbReference>
<reference evidence="2" key="2">
    <citation type="journal article" date="2007" name="Science">
        <title>Draft genome sequence of the sexually transmitted pathogen Trichomonas vaginalis.</title>
        <authorList>
            <person name="Carlton J.M."/>
            <person name="Hirt R.P."/>
            <person name="Silva J.C."/>
            <person name="Delcher A.L."/>
            <person name="Schatz M."/>
            <person name="Zhao Q."/>
            <person name="Wortman J.R."/>
            <person name="Bidwell S.L."/>
            <person name="Alsmark U.C.M."/>
            <person name="Besteiro S."/>
            <person name="Sicheritz-Ponten T."/>
            <person name="Noel C.J."/>
            <person name="Dacks J.B."/>
            <person name="Foster P.G."/>
            <person name="Simillion C."/>
            <person name="Van de Peer Y."/>
            <person name="Miranda-Saavedra D."/>
            <person name="Barton G.J."/>
            <person name="Westrop G.D."/>
            <person name="Mueller S."/>
            <person name="Dessi D."/>
            <person name="Fiori P.L."/>
            <person name="Ren Q."/>
            <person name="Paulsen I."/>
            <person name="Zhang H."/>
            <person name="Bastida-Corcuera F.D."/>
            <person name="Simoes-Barbosa A."/>
            <person name="Brown M.T."/>
            <person name="Hayes R.D."/>
            <person name="Mukherjee M."/>
            <person name="Okumura C.Y."/>
            <person name="Schneider R."/>
            <person name="Smith A.J."/>
            <person name="Vanacova S."/>
            <person name="Villalvazo M."/>
            <person name="Haas B.J."/>
            <person name="Pertea M."/>
            <person name="Feldblyum T.V."/>
            <person name="Utterback T.R."/>
            <person name="Shu C.L."/>
            <person name="Osoegawa K."/>
            <person name="de Jong P.J."/>
            <person name="Hrdy I."/>
            <person name="Horvathova L."/>
            <person name="Zubacova Z."/>
            <person name="Dolezal P."/>
            <person name="Malik S.B."/>
            <person name="Logsdon J.M. Jr."/>
            <person name="Henze K."/>
            <person name="Gupta A."/>
            <person name="Wang C.C."/>
            <person name="Dunne R.L."/>
            <person name="Upcroft J.A."/>
            <person name="Upcroft P."/>
            <person name="White O."/>
            <person name="Salzberg S.L."/>
            <person name="Tang P."/>
            <person name="Chiu C.-H."/>
            <person name="Lee Y.-S."/>
            <person name="Embley T.M."/>
            <person name="Coombs G.H."/>
            <person name="Mottram J.C."/>
            <person name="Tachezy J."/>
            <person name="Fraser-Liggett C.M."/>
            <person name="Johnson P.J."/>
        </authorList>
    </citation>
    <scope>NUCLEOTIDE SEQUENCE [LARGE SCALE GENOMIC DNA]</scope>
    <source>
        <strain evidence="2">G3</strain>
    </source>
</reference>
<organism evidence="2 3">
    <name type="scientific">Trichomonas vaginalis (strain ATCC PRA-98 / G3)</name>
    <dbReference type="NCBI Taxonomy" id="412133"/>
    <lineage>
        <taxon>Eukaryota</taxon>
        <taxon>Metamonada</taxon>
        <taxon>Parabasalia</taxon>
        <taxon>Trichomonadida</taxon>
        <taxon>Trichomonadidae</taxon>
        <taxon>Trichomonas</taxon>
    </lineage>
</organism>
<dbReference type="Proteomes" id="UP000001542">
    <property type="component" value="Unassembled WGS sequence"/>
</dbReference>
<evidence type="ECO:0000313" key="2">
    <source>
        <dbReference type="EMBL" id="EAY05087.1"/>
    </source>
</evidence>
<name>A2EQE5_TRIV3</name>
<feature type="compositionally biased region" description="Basic and acidic residues" evidence="1">
    <location>
        <begin position="427"/>
        <end position="444"/>
    </location>
</feature>
<sequence length="880" mass="101624">MKRTLTTHISLPYSDRELIVELTKTFVGDEVLTYIRDVLKEKIPENPIILVVGKDTRNHILIDNIKLEENTNSSSIKLTIIPEMMNLSIITPDHRKITVKVPAVHTVGDFVKILCEKLNLSSVFDYGLYFQENDSLLSSLKVNLPLCENRAVITELYMKRRWWRQDCYKNISADELNFIYNQIHKEFVDMPKDPSFWDCIELAGIYSVVKFNKDTTRFKEVLKSGKTQKYYPKCVEGFFNSIKIQKSFENHLKQDITTLKQEFVKKFLSYEFAFCELFPIYKDKKLRYLTAQGEYVLIIKKDKKTVVDRYYQLKVIRWQPIGQKELHLIYSGTKVEDIIFTTKGNIDIIRFLSDYFDFITPILQDTHRKSSREKRQKKIELQISPRMTIVKTEISMPSITKSDSVVYTKPIPSKIIYPCIPTLPKSDNKISKSDNKIPKSDNKISKSGTQNTKPELKEINIDSKPNGFAKQCINLIHQIAKNQIVLPIQKMIDFITSISPQSVKEIKFLADTDTTSPVIAVNLAARAAASIIINECHESSLFVSLTKLGEIVMLYALDKSWSFDYSVKPNIKNPTLSECFVNLSTEELKVEESQPLVSLIFCSLNIFFHATLFLLESERVRSELLSPQKNSYCMPCFDLISLVHLLDIVGDKNTTKTVSILQSFVKTIRDPSTVFKLLSSYNSNLFEEEPQSINEYIYIFEMGRVISYCLYQVRGGFSVSHLYGVSVCTLLCSNSSDTKTKKLCYEYFKNSVNKVNYFCMNNISFTSCVDCNESMFHSFVYELSHYHQSVSDIEKLMKVTNSISESDRYKIFSDLVDVIHESMKHNERDKAVETAKRLAFLSMSFNLLSLKNYSIKMLDAVHKWSHEEISVEEAIKLVDY</sequence>
<accession>A2EQE5</accession>
<feature type="region of interest" description="Disordered" evidence="1">
    <location>
        <begin position="427"/>
        <end position="452"/>
    </location>
</feature>